<dbReference type="OrthoDB" id="9763616at2"/>
<accession>A0A1H2CGL5</accession>
<dbReference type="STRING" id="652787.SAMN05216490_5038"/>
<dbReference type="Proteomes" id="UP000199679">
    <property type="component" value="Chromosome I"/>
</dbReference>
<name>A0A1H2CGL5_MUCMA</name>
<dbReference type="AlphaFoldDB" id="A0A1H2CGL5"/>
<sequence>MRYTYYIPVLLLALTGCLSKNKETNKTDSISASIHKIWIFRSIKPLDSLSKNSGSIWIGANVLDLTNNDTLRFSYKINKNPPSIYTYKIAHDSLIIGNKMTYKILKVTDSELDLGSSFKADSNGKGVTNSFIMAYEVKKK</sequence>
<gene>
    <name evidence="1" type="ORF">SAMN05216490_5038</name>
</gene>
<protein>
    <recommendedName>
        <fullName evidence="3">Lipocalin-like domain-containing protein</fullName>
    </recommendedName>
</protein>
<dbReference type="RefSeq" id="WP_157682382.1">
    <property type="nucleotide sequence ID" value="NZ_LT629740.1"/>
</dbReference>
<keyword evidence="2" id="KW-1185">Reference proteome</keyword>
<evidence type="ECO:0008006" key="3">
    <source>
        <dbReference type="Google" id="ProtNLM"/>
    </source>
</evidence>
<dbReference type="PROSITE" id="PS51257">
    <property type="entry name" value="PROKAR_LIPOPROTEIN"/>
    <property type="match status" value="1"/>
</dbReference>
<organism evidence="1 2">
    <name type="scientific">Mucilaginibacter mallensis</name>
    <dbReference type="NCBI Taxonomy" id="652787"/>
    <lineage>
        <taxon>Bacteria</taxon>
        <taxon>Pseudomonadati</taxon>
        <taxon>Bacteroidota</taxon>
        <taxon>Sphingobacteriia</taxon>
        <taxon>Sphingobacteriales</taxon>
        <taxon>Sphingobacteriaceae</taxon>
        <taxon>Mucilaginibacter</taxon>
    </lineage>
</organism>
<evidence type="ECO:0000313" key="1">
    <source>
        <dbReference type="EMBL" id="SDT69591.1"/>
    </source>
</evidence>
<reference evidence="1 2" key="1">
    <citation type="submission" date="2016-10" db="EMBL/GenBank/DDBJ databases">
        <authorList>
            <person name="de Groot N.N."/>
        </authorList>
    </citation>
    <scope>NUCLEOTIDE SEQUENCE [LARGE SCALE GENOMIC DNA]</scope>
    <source>
        <strain evidence="1 2">MP1X4</strain>
    </source>
</reference>
<proteinExistence type="predicted"/>
<evidence type="ECO:0000313" key="2">
    <source>
        <dbReference type="Proteomes" id="UP000199679"/>
    </source>
</evidence>
<dbReference type="EMBL" id="LT629740">
    <property type="protein sequence ID" value="SDT69591.1"/>
    <property type="molecule type" value="Genomic_DNA"/>
</dbReference>